<dbReference type="InterPro" id="IPR000873">
    <property type="entry name" value="AMP-dep_synth/lig_dom"/>
</dbReference>
<protein>
    <submittedName>
        <fullName evidence="4">Acyl--CoA ligase</fullName>
    </submittedName>
</protein>
<dbReference type="InterPro" id="IPR042099">
    <property type="entry name" value="ANL_N_sf"/>
</dbReference>
<sequence>MVPGVSAATGRDRAVLAFDDRQYTVAELDALAGGMAGTLVRRGVRTGDRVALMSSNRPEFVVALRAIWRIGAAVVLISPSWKHAEVAHALTLTAPVLGVGDQPLLAELLPTVHFDDPSAGLPGASEATGNVQGASEATGNVPGASEATGDTWPPAAPESDALFVFSSGTTGMPKAVRHTHRGFATAIRHWRDALGLTAADRMQIMTPPSHILGLLNIATVLDTGGWLRLHRRFDIATMLAHIESDRITIEMAVAPIALAIAAHPDLESYDLSSLRYIMWCATPVTKTVADAVTERVGVQWVSAYGASELPVIACCPIGAARLDTVGKPVSGVTVRISAAGEIEVRSDSAMAGYLPEAETGSVFADGWYRTGDIGHLDEDGWLHITDRLKEMIKVRGFQVAPAEVEAALHAHPAVADCAVFGIPDPADGEAIVAAVTGQAVPESGLIDWVGARLASYKKPRRVVFVDEIPRLPSGKVLRRVLRDRYARRAVSS</sequence>
<feature type="region of interest" description="Disordered" evidence="1">
    <location>
        <begin position="119"/>
        <end position="152"/>
    </location>
</feature>
<dbReference type="GO" id="GO:0016405">
    <property type="term" value="F:CoA-ligase activity"/>
    <property type="evidence" value="ECO:0007669"/>
    <property type="project" value="TreeGrafter"/>
</dbReference>
<proteinExistence type="predicted"/>
<accession>A0A7G8PBX8</accession>
<dbReference type="KEGG" id="mflu:HZU40_27275"/>
<dbReference type="InterPro" id="IPR045851">
    <property type="entry name" value="AMP-bd_C_sf"/>
</dbReference>
<feature type="compositionally biased region" description="Polar residues" evidence="1">
    <location>
        <begin position="127"/>
        <end position="138"/>
    </location>
</feature>
<evidence type="ECO:0000313" key="5">
    <source>
        <dbReference type="Proteomes" id="UP000515498"/>
    </source>
</evidence>
<dbReference type="RefSeq" id="WP_187096452.1">
    <property type="nucleotide sequence ID" value="NZ_CP059894.1"/>
</dbReference>
<organism evidence="4 5">
    <name type="scientific">Mycolicibacterium fluoranthenivorans</name>
    <dbReference type="NCBI Taxonomy" id="258505"/>
    <lineage>
        <taxon>Bacteria</taxon>
        <taxon>Bacillati</taxon>
        <taxon>Actinomycetota</taxon>
        <taxon>Actinomycetes</taxon>
        <taxon>Mycobacteriales</taxon>
        <taxon>Mycobacteriaceae</taxon>
        <taxon>Mycolicibacterium</taxon>
    </lineage>
</organism>
<dbReference type="InterPro" id="IPR025110">
    <property type="entry name" value="AMP-bd_C"/>
</dbReference>
<feature type="domain" description="AMP-dependent synthetase/ligase" evidence="2">
    <location>
        <begin position="7"/>
        <end position="354"/>
    </location>
</feature>
<dbReference type="PANTHER" id="PTHR24096">
    <property type="entry name" value="LONG-CHAIN-FATTY-ACID--COA LIGASE"/>
    <property type="match status" value="1"/>
</dbReference>
<dbReference type="Gene3D" id="3.40.50.12780">
    <property type="entry name" value="N-terminal domain of ligase-like"/>
    <property type="match status" value="1"/>
</dbReference>
<dbReference type="EMBL" id="CP059894">
    <property type="protein sequence ID" value="QNJ91844.1"/>
    <property type="molecule type" value="Genomic_DNA"/>
</dbReference>
<dbReference type="Pfam" id="PF00501">
    <property type="entry name" value="AMP-binding"/>
    <property type="match status" value="1"/>
</dbReference>
<evidence type="ECO:0000259" key="3">
    <source>
        <dbReference type="Pfam" id="PF13193"/>
    </source>
</evidence>
<name>A0A7G8PBX8_9MYCO</name>
<keyword evidence="4" id="KW-0436">Ligase</keyword>
<evidence type="ECO:0000259" key="2">
    <source>
        <dbReference type="Pfam" id="PF00501"/>
    </source>
</evidence>
<reference evidence="4 5" key="1">
    <citation type="submission" date="2020-07" db="EMBL/GenBank/DDBJ databases">
        <title>Draft genome sequence of four isobutane-metabolizing strains capable of cometabolically degrading diverse ether contaminants.</title>
        <authorList>
            <person name="Chen W."/>
            <person name="Faulkner N."/>
            <person name="Smith C."/>
            <person name="Hyman M."/>
        </authorList>
    </citation>
    <scope>NUCLEOTIDE SEQUENCE [LARGE SCALE GENOMIC DNA]</scope>
    <source>
        <strain evidence="4 5">2A</strain>
    </source>
</reference>
<dbReference type="InterPro" id="IPR020845">
    <property type="entry name" value="AMP-binding_CS"/>
</dbReference>
<dbReference type="PROSITE" id="PS00455">
    <property type="entry name" value="AMP_BINDING"/>
    <property type="match status" value="1"/>
</dbReference>
<dbReference type="Pfam" id="PF13193">
    <property type="entry name" value="AMP-binding_C"/>
    <property type="match status" value="1"/>
</dbReference>
<dbReference type="SUPFAM" id="SSF56801">
    <property type="entry name" value="Acetyl-CoA synthetase-like"/>
    <property type="match status" value="1"/>
</dbReference>
<evidence type="ECO:0000256" key="1">
    <source>
        <dbReference type="SAM" id="MobiDB-lite"/>
    </source>
</evidence>
<dbReference type="Gene3D" id="3.30.300.30">
    <property type="match status" value="1"/>
</dbReference>
<feature type="domain" description="AMP-binding enzyme C-terminal" evidence="3">
    <location>
        <begin position="403"/>
        <end position="475"/>
    </location>
</feature>
<gene>
    <name evidence="4" type="ORF">HZU40_27275</name>
</gene>
<evidence type="ECO:0000313" key="4">
    <source>
        <dbReference type="EMBL" id="QNJ91844.1"/>
    </source>
</evidence>
<dbReference type="Proteomes" id="UP000515498">
    <property type="component" value="Chromosome"/>
</dbReference>
<dbReference type="AlphaFoldDB" id="A0A7G8PBX8"/>